<dbReference type="Gene3D" id="1.20.1640.10">
    <property type="entry name" value="Multidrug efflux transporter AcrB transmembrane domain"/>
    <property type="match status" value="2"/>
</dbReference>
<dbReference type="FunFam" id="1.20.1640.10:FF:000040">
    <property type="entry name" value="Export membrane protein"/>
    <property type="match status" value="1"/>
</dbReference>
<evidence type="ECO:0000256" key="4">
    <source>
        <dbReference type="ARBA" id="ARBA00022692"/>
    </source>
</evidence>
<evidence type="ECO:0000256" key="9">
    <source>
        <dbReference type="SAM" id="MobiDB-lite"/>
    </source>
</evidence>
<feature type="transmembrane region" description="Helical" evidence="10">
    <location>
        <begin position="384"/>
        <end position="407"/>
    </location>
</feature>
<evidence type="ECO:0000256" key="1">
    <source>
        <dbReference type="ARBA" id="ARBA00004141"/>
    </source>
</evidence>
<keyword evidence="4 10" id="KW-0812">Transmembrane</keyword>
<feature type="region of interest" description="Disordered" evidence="9">
    <location>
        <begin position="922"/>
        <end position="983"/>
    </location>
</feature>
<evidence type="ECO:0000313" key="12">
    <source>
        <dbReference type="EMBL" id="EQA63308.1"/>
    </source>
</evidence>
<evidence type="ECO:0000256" key="6">
    <source>
        <dbReference type="ARBA" id="ARBA00022989"/>
    </source>
</evidence>
<dbReference type="InterPro" id="IPR000731">
    <property type="entry name" value="SSD"/>
</dbReference>
<accession>V6IFC8</accession>
<comment type="caution">
    <text evidence="12">The sequence shown here is derived from an EMBL/GenBank/DDBJ whole genome shotgun (WGS) entry which is preliminary data.</text>
</comment>
<evidence type="ECO:0000256" key="5">
    <source>
        <dbReference type="ARBA" id="ARBA00022927"/>
    </source>
</evidence>
<feature type="transmembrane region" description="Helical" evidence="10">
    <location>
        <begin position="886"/>
        <end position="909"/>
    </location>
</feature>
<reference evidence="12" key="1">
    <citation type="submission" date="2013-05" db="EMBL/GenBank/DDBJ databases">
        <authorList>
            <person name="Harkins D.M."/>
            <person name="Durkin A.S."/>
            <person name="Brinkac L.M."/>
            <person name="Haft D.H."/>
            <person name="Selengut J.D."/>
            <person name="Sanka R."/>
            <person name="DePew J."/>
            <person name="Purushe J."/>
            <person name="Hartskeerl R.A."/>
            <person name="Ahmed A."/>
            <person name="van der Linden H."/>
            <person name="Goris M.G.A."/>
            <person name="Vinetz J.M."/>
            <person name="Sutton G.G."/>
            <person name="Nierman W.C."/>
            <person name="Fouts D.E."/>
        </authorList>
    </citation>
    <scope>NUCLEOTIDE SEQUENCE [LARGE SCALE GENOMIC DNA]</scope>
    <source>
        <strain evidence="12">L 60</strain>
    </source>
</reference>
<dbReference type="FunFam" id="1.20.1640.10:FF:000042">
    <property type="entry name" value="Export membrane protein"/>
    <property type="match status" value="1"/>
</dbReference>
<evidence type="ECO:0000256" key="8">
    <source>
        <dbReference type="ARBA" id="ARBA00023136"/>
    </source>
</evidence>
<feature type="transmembrane region" description="Helical" evidence="10">
    <location>
        <begin position="12"/>
        <end position="32"/>
    </location>
</feature>
<feature type="transmembrane region" description="Helical" evidence="10">
    <location>
        <begin position="854"/>
        <end position="874"/>
    </location>
</feature>
<gene>
    <name evidence="12" type="ORF">LEP1GSC062_4498</name>
</gene>
<keyword evidence="7" id="KW-0811">Translocation</keyword>
<feature type="transmembrane region" description="Helical" evidence="10">
    <location>
        <begin position="794"/>
        <end position="814"/>
    </location>
</feature>
<feature type="transmembrane region" description="Helical" evidence="10">
    <location>
        <begin position="419"/>
        <end position="443"/>
    </location>
</feature>
<protein>
    <submittedName>
        <fullName evidence="12">Export membrane protein</fullName>
    </submittedName>
</protein>
<keyword evidence="2" id="KW-0813">Transport</keyword>
<evidence type="ECO:0000259" key="11">
    <source>
        <dbReference type="PROSITE" id="PS50156"/>
    </source>
</evidence>
<dbReference type="STRING" id="100053.GCA_002009845_02974"/>
<dbReference type="InterPro" id="IPR004869">
    <property type="entry name" value="MMPL_dom"/>
</dbReference>
<evidence type="ECO:0000256" key="3">
    <source>
        <dbReference type="ARBA" id="ARBA00022475"/>
    </source>
</evidence>
<comment type="subcellular location">
    <subcellularLocation>
        <location evidence="1">Membrane</location>
        <topology evidence="1">Multi-pass membrane protein</topology>
    </subcellularLocation>
</comment>
<evidence type="ECO:0000313" key="13">
    <source>
        <dbReference type="Proteomes" id="UP000018747"/>
    </source>
</evidence>
<dbReference type="RefSeq" id="WP_020983847.1">
    <property type="nucleotide sequence ID" value="NZ_AHMT02000020.1"/>
</dbReference>
<keyword evidence="8 10" id="KW-0472">Membrane</keyword>
<feature type="transmembrane region" description="Helical" evidence="10">
    <location>
        <begin position="769"/>
        <end position="787"/>
    </location>
</feature>
<keyword evidence="6 10" id="KW-1133">Transmembrane helix</keyword>
<proteinExistence type="predicted"/>
<dbReference type="PANTHER" id="PTHR30081">
    <property type="entry name" value="PROTEIN-EXPORT MEMBRANE PROTEIN SEC"/>
    <property type="match status" value="1"/>
</dbReference>
<organism evidence="12 13">
    <name type="scientific">Leptospira alexanderi serovar Manhao 3 str. L 60</name>
    <dbReference type="NCBI Taxonomy" id="1049759"/>
    <lineage>
        <taxon>Bacteria</taxon>
        <taxon>Pseudomonadati</taxon>
        <taxon>Spirochaetota</taxon>
        <taxon>Spirochaetia</taxon>
        <taxon>Leptospirales</taxon>
        <taxon>Leptospiraceae</taxon>
        <taxon>Leptospira</taxon>
    </lineage>
</organism>
<dbReference type="EMBL" id="AHMT02000020">
    <property type="protein sequence ID" value="EQA63308.1"/>
    <property type="molecule type" value="Genomic_DNA"/>
</dbReference>
<evidence type="ECO:0000256" key="10">
    <source>
        <dbReference type="SAM" id="Phobius"/>
    </source>
</evidence>
<feature type="transmembrane region" description="Helical" evidence="10">
    <location>
        <begin position="343"/>
        <end position="364"/>
    </location>
</feature>
<name>V6IFC8_9LEPT</name>
<dbReference type="Pfam" id="PF03176">
    <property type="entry name" value="MMPL"/>
    <property type="match status" value="2"/>
</dbReference>
<dbReference type="GO" id="GO:0015031">
    <property type="term" value="P:protein transport"/>
    <property type="evidence" value="ECO:0007669"/>
    <property type="project" value="UniProtKB-KW"/>
</dbReference>
<feature type="domain" description="SSD" evidence="11">
    <location>
        <begin position="768"/>
        <end position="911"/>
    </location>
</feature>
<keyword evidence="5" id="KW-0653">Protein transport</keyword>
<feature type="domain" description="SSD" evidence="11">
    <location>
        <begin position="319"/>
        <end position="441"/>
    </location>
</feature>
<dbReference type="GO" id="GO:0005886">
    <property type="term" value="C:plasma membrane"/>
    <property type="evidence" value="ECO:0007669"/>
    <property type="project" value="TreeGrafter"/>
</dbReference>
<dbReference type="SUPFAM" id="SSF82866">
    <property type="entry name" value="Multidrug efflux transporter AcrB transmembrane domain"/>
    <property type="match status" value="2"/>
</dbReference>
<sequence length="983" mass="111033">MRQLLSGITDSILLNPIRSCGVLAVFLFLSFWQASKLTVNSNNLDLLPKDNPSVVKTQKVIEMIGGNGFYILSIKFKDEKGMTEHLVKAFAARKKGQPEVVEKELKEAEKVKQQNVTYYKERENAIKKASDVLNERLLKEKKFVQYISYRYNVSFLQDRLPLFLKTEDLLEVRKRVKRKIDEEVERANPFFIKLSDEEYNPDFSDILSKYQKLAKRDIFDEYNISPDKGMLIFLIKPAGSFTDIEFNIALDKKIKEIVAELAFDKKGIQIGYTGTYRLHLDDYETLMAALKPIAITSFIGIAVLLLFFFRNPLFILILLVSLLSGILFSFGLTTIVIGQLNSVTSIIASILMGLGIDYGIQFLYRFREEFTRGQDTLRSIKDTIYHTGIASFISALTTTSAFVVLAFSEFRGFSEFGIIATYGILIIAVSMYGVTALQITLLFRLFPSLKNKFLLSAKEQTTSPLLYRFYKKPGLLTLVVLAIVLVISFFNFSPGIRFNYNGRDLMVDNLDSVNLYDEIGDRFDISSDPQVIVVDTLEESEAVFDYMTPVPDEIAGSVDQVVSLWNFLPPKGQQRENLKILKQLRSDMKPVKAGFLKPEQRKYLPVVKKYLNVNEYSLSEVPIYFSSQFTEVKGSKEKGHLVFIYPKVALWHGQKLLKFFDAVGELHYPKLSRRVLNTLLYDSNGHRAVDPIRDQWTPAEKRLIVKTLNTYSAPQFKNLGLLDGTISFILKTRPFSDLEQARSHKYVSNTAGSLILFANLIKIVQKEGVAAFLVTLILVVIVLILFFRGIVPALISLIPLVLGIFVTLGIMALFRVQLNFMNVLVFPVIIGYGIQNGIYIYYRFREDHDVIRAMSMVGPAIIASTLTTLVGWSSLLIADQKGLKSIGIVASIGIASSLLIALTLVPAILEIVYRSRKEEEQESKPVGFGEGEEESTFPAADRNVLETSSSNLKTTRSRESVPFKKKSAKKKAIVSKKTAPKKK</sequence>
<evidence type="ECO:0000256" key="7">
    <source>
        <dbReference type="ARBA" id="ARBA00023010"/>
    </source>
</evidence>
<keyword evidence="13" id="KW-1185">Reference proteome</keyword>
<dbReference type="OrthoDB" id="49344at2"/>
<feature type="compositionally biased region" description="Basic residues" evidence="9">
    <location>
        <begin position="963"/>
        <end position="983"/>
    </location>
</feature>
<keyword evidence="3" id="KW-1003">Cell membrane</keyword>
<feature type="transmembrane region" description="Helical" evidence="10">
    <location>
        <begin position="286"/>
        <end position="309"/>
    </location>
</feature>
<feature type="compositionally biased region" description="Polar residues" evidence="9">
    <location>
        <begin position="945"/>
        <end position="954"/>
    </location>
</feature>
<dbReference type="AlphaFoldDB" id="V6IFC8"/>
<dbReference type="InterPro" id="IPR022813">
    <property type="entry name" value="SecD/SecF_arch_bac"/>
</dbReference>
<feature type="transmembrane region" description="Helical" evidence="10">
    <location>
        <begin position="475"/>
        <end position="493"/>
    </location>
</feature>
<dbReference type="Proteomes" id="UP000018747">
    <property type="component" value="Unassembled WGS sequence"/>
</dbReference>
<feature type="transmembrane region" description="Helical" evidence="10">
    <location>
        <begin position="820"/>
        <end position="842"/>
    </location>
</feature>
<dbReference type="PROSITE" id="PS50156">
    <property type="entry name" value="SSD"/>
    <property type="match status" value="2"/>
</dbReference>
<evidence type="ECO:0000256" key="2">
    <source>
        <dbReference type="ARBA" id="ARBA00022448"/>
    </source>
</evidence>
<dbReference type="PANTHER" id="PTHR30081:SF8">
    <property type="entry name" value="PROTEIN TRANSLOCASE SUBUNIT SECF"/>
    <property type="match status" value="1"/>
</dbReference>
<feature type="transmembrane region" description="Helical" evidence="10">
    <location>
        <begin position="316"/>
        <end position="337"/>
    </location>
</feature>